<feature type="compositionally biased region" description="Basic and acidic residues" evidence="1">
    <location>
        <begin position="466"/>
        <end position="483"/>
    </location>
</feature>
<feature type="compositionally biased region" description="Basic and acidic residues" evidence="1">
    <location>
        <begin position="835"/>
        <end position="845"/>
    </location>
</feature>
<dbReference type="OMA" id="RLIWAQK"/>
<evidence type="ECO:0000313" key="2">
    <source>
        <dbReference type="EMBL" id="PHT76724.1"/>
    </source>
</evidence>
<dbReference type="STRING" id="4072.A0A2G2Z450"/>
<feature type="compositionally biased region" description="Polar residues" evidence="1">
    <location>
        <begin position="26"/>
        <end position="38"/>
    </location>
</feature>
<comment type="caution">
    <text evidence="2">The sequence shown here is derived from an EMBL/GenBank/DDBJ whole genome shotgun (WGS) entry which is preliminary data.</text>
</comment>
<feature type="compositionally biased region" description="Acidic residues" evidence="1">
    <location>
        <begin position="371"/>
        <end position="418"/>
    </location>
</feature>
<reference evidence="2 3" key="1">
    <citation type="journal article" date="2014" name="Nat. Genet.">
        <title>Genome sequence of the hot pepper provides insights into the evolution of pungency in Capsicum species.</title>
        <authorList>
            <person name="Kim S."/>
            <person name="Park M."/>
            <person name="Yeom S.I."/>
            <person name="Kim Y.M."/>
            <person name="Lee J.M."/>
            <person name="Lee H.A."/>
            <person name="Seo E."/>
            <person name="Choi J."/>
            <person name="Cheong K."/>
            <person name="Kim K.T."/>
            <person name="Jung K."/>
            <person name="Lee G.W."/>
            <person name="Oh S.K."/>
            <person name="Bae C."/>
            <person name="Kim S.B."/>
            <person name="Lee H.Y."/>
            <person name="Kim S.Y."/>
            <person name="Kim M.S."/>
            <person name="Kang B.C."/>
            <person name="Jo Y.D."/>
            <person name="Yang H.B."/>
            <person name="Jeong H.J."/>
            <person name="Kang W.H."/>
            <person name="Kwon J.K."/>
            <person name="Shin C."/>
            <person name="Lim J.Y."/>
            <person name="Park J.H."/>
            <person name="Huh J.H."/>
            <person name="Kim J.S."/>
            <person name="Kim B.D."/>
            <person name="Cohen O."/>
            <person name="Paran I."/>
            <person name="Suh M.C."/>
            <person name="Lee S.B."/>
            <person name="Kim Y.K."/>
            <person name="Shin Y."/>
            <person name="Noh S.J."/>
            <person name="Park J."/>
            <person name="Seo Y.S."/>
            <person name="Kwon S.Y."/>
            <person name="Kim H.A."/>
            <person name="Park J.M."/>
            <person name="Kim H.J."/>
            <person name="Choi S.B."/>
            <person name="Bosland P.W."/>
            <person name="Reeves G."/>
            <person name="Jo S.H."/>
            <person name="Lee B.W."/>
            <person name="Cho H.T."/>
            <person name="Choi H.S."/>
            <person name="Lee M.S."/>
            <person name="Yu Y."/>
            <person name="Do Choi Y."/>
            <person name="Park B.S."/>
            <person name="van Deynze A."/>
            <person name="Ashrafi H."/>
            <person name="Hill T."/>
            <person name="Kim W.T."/>
            <person name="Pai H.S."/>
            <person name="Ahn H.K."/>
            <person name="Yeam I."/>
            <person name="Giovannoni J.J."/>
            <person name="Rose J.K."/>
            <person name="Sorensen I."/>
            <person name="Lee S.J."/>
            <person name="Kim R.W."/>
            <person name="Choi I.Y."/>
            <person name="Choi B.S."/>
            <person name="Lim J.S."/>
            <person name="Lee Y.H."/>
            <person name="Choi D."/>
        </authorList>
    </citation>
    <scope>NUCLEOTIDE SEQUENCE [LARGE SCALE GENOMIC DNA]</scope>
    <source>
        <strain evidence="3">cv. CM334</strain>
    </source>
</reference>
<feature type="compositionally biased region" description="Basic residues" evidence="1">
    <location>
        <begin position="86"/>
        <end position="96"/>
    </location>
</feature>
<feature type="compositionally biased region" description="Acidic residues" evidence="1">
    <location>
        <begin position="513"/>
        <end position="542"/>
    </location>
</feature>
<feature type="compositionally biased region" description="Basic and acidic residues" evidence="1">
    <location>
        <begin position="419"/>
        <end position="436"/>
    </location>
</feature>
<gene>
    <name evidence="2" type="ORF">T459_20246</name>
</gene>
<proteinExistence type="predicted"/>
<feature type="region of interest" description="Disordered" evidence="1">
    <location>
        <begin position="360"/>
        <end position="557"/>
    </location>
</feature>
<dbReference type="EMBL" id="AYRZ02000007">
    <property type="protein sequence ID" value="PHT76724.1"/>
    <property type="molecule type" value="Genomic_DNA"/>
</dbReference>
<protein>
    <submittedName>
        <fullName evidence="2">Uncharacterized protein</fullName>
    </submittedName>
</protein>
<dbReference type="Gramene" id="PHT76724">
    <property type="protein sequence ID" value="PHT76724"/>
    <property type="gene ID" value="T459_20246"/>
</dbReference>
<feature type="region of interest" description="Disordered" evidence="1">
    <location>
        <begin position="829"/>
        <end position="860"/>
    </location>
</feature>
<feature type="compositionally biased region" description="Basic and acidic residues" evidence="1">
    <location>
        <begin position="360"/>
        <end position="370"/>
    </location>
</feature>
<dbReference type="AlphaFoldDB" id="A0A2G2Z450"/>
<dbReference type="PANTHER" id="PTHR35120">
    <property type="entry name" value="HISTONE ACETYLTRANSFERASE KAT6B-LIKE"/>
    <property type="match status" value="1"/>
</dbReference>
<feature type="compositionally biased region" description="Basic and acidic residues" evidence="1">
    <location>
        <begin position="444"/>
        <end position="458"/>
    </location>
</feature>
<keyword evidence="3" id="KW-1185">Reference proteome</keyword>
<feature type="region of interest" description="Disordered" evidence="1">
    <location>
        <begin position="75"/>
        <end position="96"/>
    </location>
</feature>
<organism evidence="2 3">
    <name type="scientific">Capsicum annuum</name>
    <name type="common">Capsicum pepper</name>
    <dbReference type="NCBI Taxonomy" id="4072"/>
    <lineage>
        <taxon>Eukaryota</taxon>
        <taxon>Viridiplantae</taxon>
        <taxon>Streptophyta</taxon>
        <taxon>Embryophyta</taxon>
        <taxon>Tracheophyta</taxon>
        <taxon>Spermatophyta</taxon>
        <taxon>Magnoliopsida</taxon>
        <taxon>eudicotyledons</taxon>
        <taxon>Gunneridae</taxon>
        <taxon>Pentapetalae</taxon>
        <taxon>asterids</taxon>
        <taxon>lamiids</taxon>
        <taxon>Solanales</taxon>
        <taxon>Solanaceae</taxon>
        <taxon>Solanoideae</taxon>
        <taxon>Capsiceae</taxon>
        <taxon>Capsicum</taxon>
    </lineage>
</organism>
<feature type="region of interest" description="Disordered" evidence="1">
    <location>
        <begin position="1"/>
        <end position="38"/>
    </location>
</feature>
<evidence type="ECO:0000313" key="3">
    <source>
        <dbReference type="Proteomes" id="UP000222542"/>
    </source>
</evidence>
<feature type="compositionally biased region" description="Basic and acidic residues" evidence="1">
    <location>
        <begin position="503"/>
        <end position="512"/>
    </location>
</feature>
<accession>A0A2G2Z450</accession>
<dbReference type="PANTHER" id="PTHR35120:SF2">
    <property type="entry name" value="AMINOTRANSFERASE-LIKE PLANT MOBILE DOMAIN-CONTAINING PROTEIN"/>
    <property type="match status" value="1"/>
</dbReference>
<reference evidence="2 3" key="2">
    <citation type="journal article" date="2017" name="Genome Biol.">
        <title>New reference genome sequences of hot pepper reveal the massive evolution of plant disease-resistance genes by retroduplication.</title>
        <authorList>
            <person name="Kim S."/>
            <person name="Park J."/>
            <person name="Yeom S.I."/>
            <person name="Kim Y.M."/>
            <person name="Seo E."/>
            <person name="Kim K.T."/>
            <person name="Kim M.S."/>
            <person name="Lee J.M."/>
            <person name="Cheong K."/>
            <person name="Shin H.S."/>
            <person name="Kim S.B."/>
            <person name="Han K."/>
            <person name="Lee J."/>
            <person name="Park M."/>
            <person name="Lee H.A."/>
            <person name="Lee H.Y."/>
            <person name="Lee Y."/>
            <person name="Oh S."/>
            <person name="Lee J.H."/>
            <person name="Choi E."/>
            <person name="Choi E."/>
            <person name="Lee S.E."/>
            <person name="Jeon J."/>
            <person name="Kim H."/>
            <person name="Choi G."/>
            <person name="Song H."/>
            <person name="Lee J."/>
            <person name="Lee S.C."/>
            <person name="Kwon J.K."/>
            <person name="Lee H.Y."/>
            <person name="Koo N."/>
            <person name="Hong Y."/>
            <person name="Kim R.W."/>
            <person name="Kang W.H."/>
            <person name="Huh J.H."/>
            <person name="Kang B.C."/>
            <person name="Yang T.J."/>
            <person name="Lee Y.H."/>
            <person name="Bennetzen J.L."/>
            <person name="Choi D."/>
        </authorList>
    </citation>
    <scope>NUCLEOTIDE SEQUENCE [LARGE SCALE GENOMIC DNA]</scope>
    <source>
        <strain evidence="3">cv. CM334</strain>
    </source>
</reference>
<sequence>MSASSNSPIKDKENPHIESQILEPLNPQNQKNPRNQETQQLFLDENKQENTVDVSTCGSLTVDLQLGDSEVSIPECRTMSPSNTLKRPKRKKGKCNTKKLQAIERKVQTIRGNLKPVPFFPSKILDFDRHEKLLRRLGLWDFVHIEFDRDLRVDLLAQLIATYDSRMRCSYVNFFRINVNRADLARALKLPVKKDRGSVDGMDLDVDPLTEESISFLENFVSIWVLLHEDMWIMPNEVISWTKAIKDGHPEKVDWAGLFWFMVEKELIQGDELVDCYYAAHLQYLIKSQREQVLFSEEPEKVAFEVDVKEEDECGNEENARAGMSTEARELDGALGGELNVELTLGHDCGPKKEVKDVEMMDGEEHKEEKEVEEEEHKEEKEVEEEEHKEEKEVEEEEHKEEKEVEEEVHMEEKEVEGEEHKEEKEVKEEEHKEEKGVEEEEHKEEKGVVEEEHKEEKGLEEEECKEEKEVEKHWLFDERADANEPFLKRCKMQEAVSLDNDEEKKEYHELADDNDSENENENENVNENDNDDDDDEEEEDGAERHEVEDGFDVMPSDDTLVGDGLTGNLLQTMESTQIAFASQGQVHDQSSVELLASRDVMHTGGPFFGSGSKREMDIEPDVVHHSLNGSSKRMRIEGGWDEKPLDFGSCMDQMQQLMMKARMMYEAKEQNEEHININQQIILNELHKRDNVIEHLHKSKCDEIQKRDGDICRLERELFMMGNILDGYRKALKDTQKQFSEYRKKFPLPEEPYYKDAGPGGLMLSAAEMEKLRLKQEEETRSNCLFLEQKAKEAEEEYADQFENFMDKVQMLDKRLMGLEDVVKNLRNMSPKSEVPESEDKVPESEDIISETPDCPPDE</sequence>
<evidence type="ECO:0000256" key="1">
    <source>
        <dbReference type="SAM" id="MobiDB-lite"/>
    </source>
</evidence>
<name>A0A2G2Z450_CAPAN</name>
<dbReference type="Proteomes" id="UP000222542">
    <property type="component" value="Unassembled WGS sequence"/>
</dbReference>